<protein>
    <submittedName>
        <fullName evidence="1">DNA mismatch repair protein MutS</fullName>
    </submittedName>
</protein>
<reference evidence="1 2" key="1">
    <citation type="journal article" date="2014" name="PLoS Genet.">
        <title>Phylogenetically driven sequencing of extremely halophilic archaea reveals strategies for static and dynamic osmo-response.</title>
        <authorList>
            <person name="Becker E.A."/>
            <person name="Seitzer P.M."/>
            <person name="Tritt A."/>
            <person name="Larsen D."/>
            <person name="Krusor M."/>
            <person name="Yao A.I."/>
            <person name="Wu D."/>
            <person name="Madern D."/>
            <person name="Eisen J.A."/>
            <person name="Darling A.E."/>
            <person name="Facciotti M.T."/>
        </authorList>
    </citation>
    <scope>NUCLEOTIDE SEQUENCE [LARGE SCALE GENOMIC DNA]</scope>
    <source>
        <strain evidence="1 2">JCM 13563</strain>
    </source>
</reference>
<sequence length="32" mass="3426">MTEATGIVGEFFALKEGTDADLLAMQCLSLIH</sequence>
<feature type="non-terminal residue" evidence="1">
    <location>
        <position position="32"/>
    </location>
</feature>
<accession>M0CGX1</accession>
<name>M0CGX1_9EURY</name>
<comment type="caution">
    <text evidence="1">The sequence shown here is derived from an EMBL/GenBank/DDBJ whole genome shotgun (WGS) entry which is preliminary data.</text>
</comment>
<gene>
    <name evidence="1" type="ORF">C476_06032</name>
</gene>
<organism evidence="1 2">
    <name type="scientific">Natrinema limicola JCM 13563</name>
    <dbReference type="NCBI Taxonomy" id="1230457"/>
    <lineage>
        <taxon>Archaea</taxon>
        <taxon>Methanobacteriati</taxon>
        <taxon>Methanobacteriota</taxon>
        <taxon>Stenosarchaea group</taxon>
        <taxon>Halobacteria</taxon>
        <taxon>Halobacteriales</taxon>
        <taxon>Natrialbaceae</taxon>
        <taxon>Natrinema</taxon>
    </lineage>
</organism>
<dbReference type="Proteomes" id="UP000011615">
    <property type="component" value="Unassembled WGS sequence"/>
</dbReference>
<evidence type="ECO:0000313" key="1">
    <source>
        <dbReference type="EMBL" id="ELZ22525.1"/>
    </source>
</evidence>
<evidence type="ECO:0000313" key="2">
    <source>
        <dbReference type="Proteomes" id="UP000011615"/>
    </source>
</evidence>
<dbReference type="EMBL" id="AOIT01000028">
    <property type="protein sequence ID" value="ELZ22525.1"/>
    <property type="molecule type" value="Genomic_DNA"/>
</dbReference>
<keyword evidence="2" id="KW-1185">Reference proteome</keyword>
<dbReference type="AlphaFoldDB" id="M0CGX1"/>
<proteinExistence type="predicted"/>